<reference evidence="10 11" key="1">
    <citation type="submission" date="2020-07" db="EMBL/GenBank/DDBJ databases">
        <title>Characterization and genome sequencing of isolate MD1, a novel member within the family Lachnospiraceae.</title>
        <authorList>
            <person name="Rettenmaier R."/>
            <person name="Di Bello L."/>
            <person name="Zinser C."/>
            <person name="Scheitz K."/>
            <person name="Liebl W."/>
            <person name="Zverlov V."/>
        </authorList>
    </citation>
    <scope>NUCLEOTIDE SEQUENCE [LARGE SCALE GENOMIC DNA]</scope>
    <source>
        <strain evidence="10 11">MD1</strain>
    </source>
</reference>
<evidence type="ECO:0000259" key="9">
    <source>
        <dbReference type="Pfam" id="PF08323"/>
    </source>
</evidence>
<protein>
    <recommendedName>
        <fullName evidence="7">Glycogen synthase</fullName>
        <ecNumber evidence="7">2.4.1.21</ecNumber>
    </recommendedName>
    <alternativeName>
        <fullName evidence="7">Starch [bacterial glycogen] synthase</fullName>
    </alternativeName>
</protein>
<comment type="function">
    <text evidence="2 7">Synthesizes alpha-1,4-glucan chains using ADP-glucose.</text>
</comment>
<organism evidence="10 11">
    <name type="scientific">Variimorphobacter saccharofermentans</name>
    <dbReference type="NCBI Taxonomy" id="2755051"/>
    <lineage>
        <taxon>Bacteria</taxon>
        <taxon>Bacillati</taxon>
        <taxon>Bacillota</taxon>
        <taxon>Clostridia</taxon>
        <taxon>Lachnospirales</taxon>
        <taxon>Lachnospiraceae</taxon>
        <taxon>Variimorphobacter</taxon>
    </lineage>
</organism>
<dbReference type="Pfam" id="PF00534">
    <property type="entry name" value="Glycos_transf_1"/>
    <property type="match status" value="1"/>
</dbReference>
<evidence type="ECO:0000256" key="3">
    <source>
        <dbReference type="ARBA" id="ARBA00010281"/>
    </source>
</evidence>
<comment type="pathway">
    <text evidence="7">Glycan biosynthesis; glycogen biosynthesis.</text>
</comment>
<comment type="caution">
    <text evidence="10">The sequence shown here is derived from an EMBL/GenBank/DDBJ whole genome shotgun (WGS) entry which is preliminary data.</text>
</comment>
<dbReference type="HAMAP" id="MF_00484">
    <property type="entry name" value="Glycogen_synth"/>
    <property type="match status" value="1"/>
</dbReference>
<feature type="domain" description="Starch synthase catalytic" evidence="9">
    <location>
        <begin position="6"/>
        <end position="228"/>
    </location>
</feature>
<dbReference type="GO" id="GO:0005978">
    <property type="term" value="P:glycogen biosynthetic process"/>
    <property type="evidence" value="ECO:0007669"/>
    <property type="project" value="UniProtKB-UniRule"/>
</dbReference>
<dbReference type="NCBIfam" id="TIGR02095">
    <property type="entry name" value="glgA"/>
    <property type="match status" value="1"/>
</dbReference>
<sequence>MKRKIKVLYVTAEIAPYANSGGMAEVARSFPKALMATGDYEVRRVMPLYKNMDVRVKYKMDFPVPMEYGYDTCVLKTASDKNELPTYFIGNERYYYRENIYGYEDDNVRFFFFCKAVIEMLKRINYTPDIIHTNDWHTGFLPLLIKKEFPNIKSVYTIHNIAYHGYIPSTYLNDLLTDREKVLLGYPEWLDFAKAGILYSDLLTTVSPAYAKEIMSSSYGDGMSKLIESRKNEMIGILNGIDDEIYNPMRVGEVPFPYDNNSLSEKKKNREVLRKNYGLSNEDIPLVAMITRLDFSKGIELLIKTIADYGIPNYQLVLLGSGNCYYQGLLANIASEYPGTFTVDFEYTEEKAKLIYAGADIYLMPSQNEPCGLGQLYAMKYGTVPVVHPVGGLKDTVLVEKEHPEKSTGFYMSEWNSEALKEALQQAISTYKTKDWDQYRQNCMQYDSSWKSGLAEYQKYYQMLLEN</sequence>
<keyword evidence="11" id="KW-1185">Reference proteome</keyword>
<keyword evidence="5 7" id="KW-0808">Transferase</keyword>
<evidence type="ECO:0000313" key="11">
    <source>
        <dbReference type="Proteomes" id="UP000574276"/>
    </source>
</evidence>
<evidence type="ECO:0000256" key="2">
    <source>
        <dbReference type="ARBA" id="ARBA00002764"/>
    </source>
</evidence>
<dbReference type="SUPFAM" id="SSF53756">
    <property type="entry name" value="UDP-Glycosyltransferase/glycogen phosphorylase"/>
    <property type="match status" value="1"/>
</dbReference>
<name>A0A839K3B2_9FIRM</name>
<accession>A0A839K3B2</accession>
<dbReference type="InterPro" id="IPR001296">
    <property type="entry name" value="Glyco_trans_1"/>
</dbReference>
<dbReference type="EC" id="2.4.1.21" evidence="7"/>
<dbReference type="Gene3D" id="3.40.50.2000">
    <property type="entry name" value="Glycogen Phosphorylase B"/>
    <property type="match status" value="2"/>
</dbReference>
<evidence type="ECO:0000256" key="4">
    <source>
        <dbReference type="ARBA" id="ARBA00022676"/>
    </source>
</evidence>
<dbReference type="GO" id="GO:0004373">
    <property type="term" value="F:alpha-1,4-glucan glucosyltransferase (UDP-glucose donor) activity"/>
    <property type="evidence" value="ECO:0007669"/>
    <property type="project" value="InterPro"/>
</dbReference>
<evidence type="ECO:0000256" key="5">
    <source>
        <dbReference type="ARBA" id="ARBA00022679"/>
    </source>
</evidence>
<evidence type="ECO:0000256" key="1">
    <source>
        <dbReference type="ARBA" id="ARBA00001478"/>
    </source>
</evidence>
<evidence type="ECO:0000259" key="8">
    <source>
        <dbReference type="Pfam" id="PF00534"/>
    </source>
</evidence>
<dbReference type="CDD" id="cd03791">
    <property type="entry name" value="GT5_Glycogen_synthase_DULL1-like"/>
    <property type="match status" value="1"/>
</dbReference>
<dbReference type="PANTHER" id="PTHR45825">
    <property type="entry name" value="GRANULE-BOUND STARCH SYNTHASE 1, CHLOROPLASTIC/AMYLOPLASTIC"/>
    <property type="match status" value="1"/>
</dbReference>
<gene>
    <name evidence="7" type="primary">glgA</name>
    <name evidence="10" type="ORF">H0486_16060</name>
</gene>
<comment type="catalytic activity">
    <reaction evidence="1 7">
        <text>[(1-&gt;4)-alpha-D-glucosyl](n) + ADP-alpha-D-glucose = [(1-&gt;4)-alpha-D-glucosyl](n+1) + ADP + H(+)</text>
        <dbReference type="Rhea" id="RHEA:18189"/>
        <dbReference type="Rhea" id="RHEA-COMP:9584"/>
        <dbReference type="Rhea" id="RHEA-COMP:9587"/>
        <dbReference type="ChEBI" id="CHEBI:15378"/>
        <dbReference type="ChEBI" id="CHEBI:15444"/>
        <dbReference type="ChEBI" id="CHEBI:57498"/>
        <dbReference type="ChEBI" id="CHEBI:456216"/>
        <dbReference type="EC" id="2.4.1.21"/>
    </reaction>
</comment>
<keyword evidence="4 7" id="KW-0328">Glycosyltransferase</keyword>
<dbReference type="PANTHER" id="PTHR45825:SF11">
    <property type="entry name" value="ALPHA AMYLASE DOMAIN-CONTAINING PROTEIN"/>
    <property type="match status" value="1"/>
</dbReference>
<dbReference type="AlphaFoldDB" id="A0A839K3B2"/>
<evidence type="ECO:0000256" key="7">
    <source>
        <dbReference type="HAMAP-Rule" id="MF_00484"/>
    </source>
</evidence>
<feature type="domain" description="Glycosyl transferase family 1" evidence="8">
    <location>
        <begin position="279"/>
        <end position="433"/>
    </location>
</feature>
<evidence type="ECO:0000256" key="6">
    <source>
        <dbReference type="ARBA" id="ARBA00023056"/>
    </source>
</evidence>
<dbReference type="EMBL" id="JACEGA010000001">
    <property type="protein sequence ID" value="MBB2184395.1"/>
    <property type="molecule type" value="Genomic_DNA"/>
</dbReference>
<dbReference type="InterPro" id="IPR013534">
    <property type="entry name" value="Starch_synth_cat_dom"/>
</dbReference>
<dbReference type="Pfam" id="PF08323">
    <property type="entry name" value="Glyco_transf_5"/>
    <property type="match status" value="1"/>
</dbReference>
<dbReference type="InterPro" id="IPR011835">
    <property type="entry name" value="GS/SS"/>
</dbReference>
<dbReference type="UniPathway" id="UPA00164"/>
<comment type="similarity">
    <text evidence="3 7">Belongs to the glycosyltransferase 1 family. Bacterial/plant glycogen synthase subfamily.</text>
</comment>
<proteinExistence type="inferred from homology"/>
<keyword evidence="6 7" id="KW-0320">Glycogen biosynthesis</keyword>
<dbReference type="RefSeq" id="WP_228353976.1">
    <property type="nucleotide sequence ID" value="NZ_JACEGA010000001.1"/>
</dbReference>
<dbReference type="Proteomes" id="UP000574276">
    <property type="component" value="Unassembled WGS sequence"/>
</dbReference>
<evidence type="ECO:0000313" key="10">
    <source>
        <dbReference type="EMBL" id="MBB2184395.1"/>
    </source>
</evidence>
<comment type="caution">
    <text evidence="7">Lacks conserved residue(s) required for the propagation of feature annotation.</text>
</comment>
<dbReference type="GO" id="GO:0009011">
    <property type="term" value="F:alpha-1,4-glucan glucosyltransferase (ADP-glucose donor) activity"/>
    <property type="evidence" value="ECO:0007669"/>
    <property type="project" value="UniProtKB-UniRule"/>
</dbReference>